<evidence type="ECO:0000256" key="4">
    <source>
        <dbReference type="ARBA" id="ARBA00022989"/>
    </source>
</evidence>
<name>A0ABN7PDK7_TIMPD</name>
<proteinExistence type="inferred from homology"/>
<keyword evidence="5" id="KW-0472">Membrane</keyword>
<keyword evidence="7" id="KW-1185">Reference proteome</keyword>
<evidence type="ECO:0000256" key="3">
    <source>
        <dbReference type="ARBA" id="ARBA00022692"/>
    </source>
</evidence>
<accession>A0ABN7PDK7</accession>
<keyword evidence="4" id="KW-1133">Transmembrane helix</keyword>
<evidence type="ECO:0000313" key="7">
    <source>
        <dbReference type="Proteomes" id="UP001153148"/>
    </source>
</evidence>
<evidence type="ECO:0000313" key="6">
    <source>
        <dbReference type="EMBL" id="CAG2065859.1"/>
    </source>
</evidence>
<sequence>MEFADINSCIQDFNDLGNDYKVLEDLNKEYITKLEEVSDLQSKCVKEVGHQKYRLGILSGSIKK</sequence>
<dbReference type="Proteomes" id="UP001153148">
    <property type="component" value="Unassembled WGS sequence"/>
</dbReference>
<evidence type="ECO:0000256" key="1">
    <source>
        <dbReference type="ARBA" id="ARBA00004141"/>
    </source>
</evidence>
<comment type="subcellular location">
    <subcellularLocation>
        <location evidence="1">Membrane</location>
        <topology evidence="1">Multi-pass membrane protein</topology>
    </subcellularLocation>
</comment>
<comment type="similarity">
    <text evidence="2">Belongs to the TMEM120 family.</text>
</comment>
<evidence type="ECO:0000256" key="2">
    <source>
        <dbReference type="ARBA" id="ARBA00009700"/>
    </source>
</evidence>
<protein>
    <submittedName>
        <fullName evidence="6">Uncharacterized protein</fullName>
    </submittedName>
</protein>
<comment type="caution">
    <text evidence="6">The sequence shown here is derived from an EMBL/GenBank/DDBJ whole genome shotgun (WGS) entry which is preliminary data.</text>
</comment>
<keyword evidence="3" id="KW-0812">Transmembrane</keyword>
<dbReference type="EMBL" id="CAJPIN010047519">
    <property type="protein sequence ID" value="CAG2065859.1"/>
    <property type="molecule type" value="Genomic_DNA"/>
</dbReference>
<gene>
    <name evidence="6" type="ORF">TPAB3V08_LOCUS12802</name>
</gene>
<organism evidence="6 7">
    <name type="scientific">Timema podura</name>
    <name type="common">Walking stick</name>
    <dbReference type="NCBI Taxonomy" id="61482"/>
    <lineage>
        <taxon>Eukaryota</taxon>
        <taxon>Metazoa</taxon>
        <taxon>Ecdysozoa</taxon>
        <taxon>Arthropoda</taxon>
        <taxon>Hexapoda</taxon>
        <taxon>Insecta</taxon>
        <taxon>Pterygota</taxon>
        <taxon>Neoptera</taxon>
        <taxon>Polyneoptera</taxon>
        <taxon>Phasmatodea</taxon>
        <taxon>Timematodea</taxon>
        <taxon>Timematoidea</taxon>
        <taxon>Timematidae</taxon>
        <taxon>Timema</taxon>
    </lineage>
</organism>
<evidence type="ECO:0000256" key="5">
    <source>
        <dbReference type="ARBA" id="ARBA00023136"/>
    </source>
</evidence>
<reference evidence="6" key="1">
    <citation type="submission" date="2021-03" db="EMBL/GenBank/DDBJ databases">
        <authorList>
            <person name="Tran Van P."/>
        </authorList>
    </citation>
    <scope>NUCLEOTIDE SEQUENCE</scope>
</reference>
<dbReference type="Pfam" id="PF07851">
    <property type="entry name" value="TMEM120A-B"/>
    <property type="match status" value="1"/>
</dbReference>
<dbReference type="InterPro" id="IPR012926">
    <property type="entry name" value="TMEM120A/B"/>
</dbReference>